<evidence type="ECO:0000259" key="4">
    <source>
        <dbReference type="PROSITE" id="PS50014"/>
    </source>
</evidence>
<dbReference type="PRINTS" id="PR00503">
    <property type="entry name" value="BROMODOMAIN"/>
</dbReference>
<reference evidence="6" key="1">
    <citation type="submission" date="2024-06" db="EMBL/GenBank/DDBJ databases">
        <title>Multi-omics analyses provide insights into the biosynthesis of the anticancer antibiotic pleurotin in Hohenbuehelia grisea.</title>
        <authorList>
            <person name="Weaver J.A."/>
            <person name="Alberti F."/>
        </authorList>
    </citation>
    <scope>NUCLEOTIDE SEQUENCE [LARGE SCALE GENOMIC DNA]</scope>
    <source>
        <strain evidence="6">T-177</strain>
    </source>
</reference>
<dbReference type="Pfam" id="PF00439">
    <property type="entry name" value="Bromodomain"/>
    <property type="match status" value="1"/>
</dbReference>
<dbReference type="SMART" id="SM00297">
    <property type="entry name" value="BROMO"/>
    <property type="match status" value="1"/>
</dbReference>
<accession>A0ABR3J1Z3</accession>
<dbReference type="SUPFAM" id="SSF47370">
    <property type="entry name" value="Bromodomain"/>
    <property type="match status" value="1"/>
</dbReference>
<evidence type="ECO:0000313" key="5">
    <source>
        <dbReference type="EMBL" id="KAL0949517.1"/>
    </source>
</evidence>
<evidence type="ECO:0000313" key="6">
    <source>
        <dbReference type="Proteomes" id="UP001556367"/>
    </source>
</evidence>
<organism evidence="5 6">
    <name type="scientific">Hohenbuehelia grisea</name>
    <dbReference type="NCBI Taxonomy" id="104357"/>
    <lineage>
        <taxon>Eukaryota</taxon>
        <taxon>Fungi</taxon>
        <taxon>Dikarya</taxon>
        <taxon>Basidiomycota</taxon>
        <taxon>Agaricomycotina</taxon>
        <taxon>Agaricomycetes</taxon>
        <taxon>Agaricomycetidae</taxon>
        <taxon>Agaricales</taxon>
        <taxon>Pleurotineae</taxon>
        <taxon>Pleurotaceae</taxon>
        <taxon>Hohenbuehelia</taxon>
    </lineage>
</organism>
<keyword evidence="1 2" id="KW-0103">Bromodomain</keyword>
<feature type="compositionally biased region" description="Acidic residues" evidence="3">
    <location>
        <begin position="291"/>
        <end position="300"/>
    </location>
</feature>
<dbReference type="PANTHER" id="PTHR15398">
    <property type="entry name" value="BROMODOMAIN-CONTAINING PROTEIN 8"/>
    <property type="match status" value="1"/>
</dbReference>
<gene>
    <name evidence="5" type="ORF">HGRIS_009568</name>
</gene>
<evidence type="ECO:0000256" key="3">
    <source>
        <dbReference type="SAM" id="MobiDB-lite"/>
    </source>
</evidence>
<evidence type="ECO:0000256" key="1">
    <source>
        <dbReference type="ARBA" id="ARBA00023117"/>
    </source>
</evidence>
<feature type="compositionally biased region" description="Basic and acidic residues" evidence="3">
    <location>
        <begin position="436"/>
        <end position="448"/>
    </location>
</feature>
<dbReference type="PANTHER" id="PTHR15398:SF4">
    <property type="entry name" value="BROMODOMAIN-CONTAINING PROTEIN 8 ISOFORM X1"/>
    <property type="match status" value="1"/>
</dbReference>
<dbReference type="Gene3D" id="1.20.920.10">
    <property type="entry name" value="Bromodomain-like"/>
    <property type="match status" value="1"/>
</dbReference>
<protein>
    <recommendedName>
        <fullName evidence="4">Bromo domain-containing protein</fullName>
    </recommendedName>
</protein>
<feature type="compositionally biased region" description="Low complexity" evidence="3">
    <location>
        <begin position="391"/>
        <end position="402"/>
    </location>
</feature>
<feature type="compositionally biased region" description="Low complexity" evidence="3">
    <location>
        <begin position="272"/>
        <end position="281"/>
    </location>
</feature>
<feature type="region of interest" description="Disordered" evidence="3">
    <location>
        <begin position="210"/>
        <end position="473"/>
    </location>
</feature>
<dbReference type="PROSITE" id="PS50014">
    <property type="entry name" value="BROMODOMAIN_2"/>
    <property type="match status" value="1"/>
</dbReference>
<evidence type="ECO:0000256" key="2">
    <source>
        <dbReference type="PROSITE-ProRule" id="PRU00035"/>
    </source>
</evidence>
<dbReference type="InterPro" id="IPR001487">
    <property type="entry name" value="Bromodomain"/>
</dbReference>
<dbReference type="InterPro" id="IPR036427">
    <property type="entry name" value="Bromodomain-like_sf"/>
</dbReference>
<comment type="caution">
    <text evidence="5">The sequence shown here is derived from an EMBL/GenBank/DDBJ whole genome shotgun (WGS) entry which is preliminary data.</text>
</comment>
<keyword evidence="6" id="KW-1185">Reference proteome</keyword>
<feature type="region of interest" description="Disordered" evidence="3">
    <location>
        <begin position="143"/>
        <end position="190"/>
    </location>
</feature>
<feature type="compositionally biased region" description="Low complexity" evidence="3">
    <location>
        <begin position="357"/>
        <end position="377"/>
    </location>
</feature>
<dbReference type="EMBL" id="JASNQZ010000012">
    <property type="protein sequence ID" value="KAL0949517.1"/>
    <property type="molecule type" value="Genomic_DNA"/>
</dbReference>
<name>A0ABR3J1Z3_9AGAR</name>
<feature type="compositionally biased region" description="Acidic residues" evidence="3">
    <location>
        <begin position="329"/>
        <end position="340"/>
    </location>
</feature>
<sequence length="593" mass="66042">MSTRSTRRSTANAAAEGNVLASLQPIDCLLLAQAVWELGACSWPAVAKLLTKHPLLSHPKSFFTPQSCLTIYHHIMKDAGLECTEGADALHAASHLKLAQKHYQIRVLELRDLIAAEEAKFKTLVSEIDAIRSGLWDTKIKAKLSGEPEPELEIQESPATDEDEDATFQQPQPEKRSFSPEETSEEMQTAQELIVAEPTEETAEINEDLQATAQPEQEPISATEELAPGQTTSNPIEIESEQTKLSPTLEPPLPEETAELAEIQLDEPPEPQVVDEQPVLDPHSDMKVDDDHDSDATIDDEPPHLDELMDEQPDSANVSTGKPTPEPEWQAEDAEMEVAEPTENQPPIRRSSRRRQSSAVASSALPVETPEVEPSPSRDASESAPMEVDVTELTSPEPETTPGLKIEEEDELPSPSPHEGSSRREGKRKASFIDAVDTRDRKRPRDDSEPLDEDEQGSTPGPSRRGTKRQDGVVVSKKFQSVIGLLHSQISQHRNGTIFHNPIKPSEAPDYHEIVKRPMDLKTIKARIKDGFITTSREFQRDIYLMFANAMMYNRPDTDIYTMAEDMMLESEDQINSFRQTEGYVRGTQGHRI</sequence>
<proteinExistence type="predicted"/>
<feature type="compositionally biased region" description="Acidic residues" evidence="3">
    <location>
        <begin position="148"/>
        <end position="166"/>
    </location>
</feature>
<feature type="compositionally biased region" description="Acidic residues" evidence="3">
    <location>
        <begin position="256"/>
        <end position="269"/>
    </location>
</feature>
<feature type="domain" description="Bromo" evidence="4">
    <location>
        <begin position="491"/>
        <end position="561"/>
    </location>
</feature>
<dbReference type="Proteomes" id="UP001556367">
    <property type="component" value="Unassembled WGS sequence"/>
</dbReference>